<dbReference type="EMBL" id="JAFLEQ010000016">
    <property type="protein sequence ID" value="MBN9644902.1"/>
    <property type="molecule type" value="Genomic_DNA"/>
</dbReference>
<dbReference type="Pfam" id="PF07510">
    <property type="entry name" value="GmrSD_C"/>
    <property type="match status" value="1"/>
</dbReference>
<name>A0A939IYQ1_9CORY</name>
<reference evidence="2" key="1">
    <citation type="submission" date="2021-03" db="EMBL/GenBank/DDBJ databases">
        <authorList>
            <person name="Sun Q."/>
        </authorList>
    </citation>
    <scope>NUCLEOTIDE SEQUENCE</scope>
    <source>
        <strain evidence="2">CCM 8862</strain>
    </source>
</reference>
<dbReference type="Proteomes" id="UP000664332">
    <property type="component" value="Unassembled WGS sequence"/>
</dbReference>
<keyword evidence="2" id="KW-0255">Endonuclease</keyword>
<sequence length="179" mass="19815">MSSVRVVPQRATVIGYERSLFGHSWATSPATGPGCTTRERELVRQMNGTRLGTGCRPQPGTVVGPYTGTVIGGDNPVELDHIYPLSAAWDMGAYSWDSATRHRFANDPANLVVVQKKANRDKSDSLPGEWMPPQRAHRCWYARRVAAVAAAYDLPLTTTDIRVMVTWCPTDWIGLVFLR</sequence>
<protein>
    <submittedName>
        <fullName evidence="2">HNH endonuclease</fullName>
    </submittedName>
</protein>
<gene>
    <name evidence="2" type="ORF">JZY06_09810</name>
</gene>
<evidence type="ECO:0000313" key="3">
    <source>
        <dbReference type="Proteomes" id="UP000664332"/>
    </source>
</evidence>
<keyword evidence="2" id="KW-0540">Nuclease</keyword>
<proteinExistence type="predicted"/>
<keyword evidence="3" id="KW-1185">Reference proteome</keyword>
<evidence type="ECO:0000259" key="1">
    <source>
        <dbReference type="Pfam" id="PF07510"/>
    </source>
</evidence>
<accession>A0A939IYQ1</accession>
<dbReference type="GO" id="GO:0004519">
    <property type="term" value="F:endonuclease activity"/>
    <property type="evidence" value="ECO:0007669"/>
    <property type="project" value="UniProtKB-KW"/>
</dbReference>
<feature type="domain" description="GmrSD restriction endonucleases C-terminal" evidence="1">
    <location>
        <begin position="76"/>
        <end position="144"/>
    </location>
</feature>
<evidence type="ECO:0000313" key="2">
    <source>
        <dbReference type="EMBL" id="MBN9644902.1"/>
    </source>
</evidence>
<dbReference type="Gene3D" id="1.10.30.50">
    <property type="match status" value="1"/>
</dbReference>
<comment type="caution">
    <text evidence="2">The sequence shown here is derived from an EMBL/GenBank/DDBJ whole genome shotgun (WGS) entry which is preliminary data.</text>
</comment>
<dbReference type="AlphaFoldDB" id="A0A939IYQ1"/>
<organism evidence="2 3">
    <name type="scientific">Corynebacterium mendelii</name>
    <dbReference type="NCBI Taxonomy" id="2765362"/>
    <lineage>
        <taxon>Bacteria</taxon>
        <taxon>Bacillati</taxon>
        <taxon>Actinomycetota</taxon>
        <taxon>Actinomycetes</taxon>
        <taxon>Mycobacteriales</taxon>
        <taxon>Corynebacteriaceae</taxon>
        <taxon>Corynebacterium</taxon>
    </lineage>
</organism>
<dbReference type="InterPro" id="IPR011089">
    <property type="entry name" value="GmrSD_C"/>
</dbReference>
<keyword evidence="2" id="KW-0378">Hydrolase</keyword>